<protein>
    <submittedName>
        <fullName evidence="3">Enoyl-CoA hydratase/isomerase</fullName>
    </submittedName>
</protein>
<dbReference type="SUPFAM" id="SSF52096">
    <property type="entry name" value="ClpP/crotonase"/>
    <property type="match status" value="1"/>
</dbReference>
<dbReference type="eggNOG" id="COG1024">
    <property type="taxonomic scope" value="Bacteria"/>
</dbReference>
<evidence type="ECO:0000256" key="1">
    <source>
        <dbReference type="ARBA" id="ARBA00005254"/>
    </source>
</evidence>
<dbReference type="EMBL" id="ACJM01000008">
    <property type="protein sequence ID" value="EEG77296.1"/>
    <property type="molecule type" value="Genomic_DNA"/>
</dbReference>
<comment type="similarity">
    <text evidence="1 2">Belongs to the enoyl-CoA hydratase/isomerase family.</text>
</comment>
<dbReference type="STRING" id="555088.DealDRAFT_1753"/>
<dbReference type="AlphaFoldDB" id="C0GGZ4"/>
<dbReference type="Gene3D" id="3.90.226.10">
    <property type="entry name" value="2-enoyl-CoA Hydratase, Chain A, domain 1"/>
    <property type="match status" value="1"/>
</dbReference>
<sequence>MGMYNSLKLEQKDGVATLTLNAPEKRNAQTPELTEEFPRAIAEINNNPDIKAVIITGSGKAFCAGGDLQMLKDKLDQPPEQNRREMLAFYKAYLSVLQLDVPSIAAINGYAIGAGLSFALGCDIRIAATAAKMGFTFLNIGLHPGMGTTCLLPHVVGTARAAELVFTGKLIDGEEAFRMGLVNKAVPLPKLQEYVWETARQIAAKPASAVRMTKKALLKYKLRYLEETLDYEANAQMQNYASQEMRELINRHLQN</sequence>
<accession>C0GGZ4</accession>
<dbReference type="PROSITE" id="PS00166">
    <property type="entry name" value="ENOYL_COA_HYDRATASE"/>
    <property type="match status" value="1"/>
</dbReference>
<evidence type="ECO:0000313" key="3">
    <source>
        <dbReference type="EMBL" id="EEG77296.1"/>
    </source>
</evidence>
<dbReference type="InterPro" id="IPR001753">
    <property type="entry name" value="Enoyl-CoA_hydra/iso"/>
</dbReference>
<name>C0GGZ4_DETAL</name>
<dbReference type="InterPro" id="IPR018376">
    <property type="entry name" value="Enoyl-CoA_hyd/isom_CS"/>
</dbReference>
<dbReference type="Proteomes" id="UP000006443">
    <property type="component" value="Unassembled WGS sequence"/>
</dbReference>
<dbReference type="GO" id="GO:0016853">
    <property type="term" value="F:isomerase activity"/>
    <property type="evidence" value="ECO:0007669"/>
    <property type="project" value="UniProtKB-KW"/>
</dbReference>
<dbReference type="InterPro" id="IPR029045">
    <property type="entry name" value="ClpP/crotonase-like_dom_sf"/>
</dbReference>
<evidence type="ECO:0000313" key="4">
    <source>
        <dbReference type="Proteomes" id="UP000006443"/>
    </source>
</evidence>
<gene>
    <name evidence="3" type="ORF">DealDRAFT_1753</name>
</gene>
<evidence type="ECO:0000256" key="2">
    <source>
        <dbReference type="RuleBase" id="RU003707"/>
    </source>
</evidence>
<proteinExistence type="inferred from homology"/>
<dbReference type="PANTHER" id="PTHR11941:SF133">
    <property type="entry name" value="1,2-EPOXYPHENYLACETYL-COA ISOMERASE"/>
    <property type="match status" value="1"/>
</dbReference>
<organism evidence="3 4">
    <name type="scientific">Dethiobacter alkaliphilus AHT 1</name>
    <dbReference type="NCBI Taxonomy" id="555088"/>
    <lineage>
        <taxon>Bacteria</taxon>
        <taxon>Bacillati</taxon>
        <taxon>Bacillota</taxon>
        <taxon>Dethiobacteria</taxon>
        <taxon>Dethiobacterales</taxon>
        <taxon>Dethiobacteraceae</taxon>
        <taxon>Dethiobacter</taxon>
    </lineage>
</organism>
<dbReference type="CDD" id="cd06558">
    <property type="entry name" value="crotonase-like"/>
    <property type="match status" value="1"/>
</dbReference>
<keyword evidence="3" id="KW-0413">Isomerase</keyword>
<reference evidence="3 4" key="1">
    <citation type="submission" date="2009-02" db="EMBL/GenBank/DDBJ databases">
        <title>Sequencing of the draft genome and assembly of Dethiobacter alkaliphilus AHT 1.</title>
        <authorList>
            <consortium name="US DOE Joint Genome Institute (JGI-PGF)"/>
            <person name="Lucas S."/>
            <person name="Copeland A."/>
            <person name="Lapidus A."/>
            <person name="Glavina del Rio T."/>
            <person name="Dalin E."/>
            <person name="Tice H."/>
            <person name="Bruce D."/>
            <person name="Goodwin L."/>
            <person name="Pitluck S."/>
            <person name="Larimer F."/>
            <person name="Land M.L."/>
            <person name="Hauser L."/>
            <person name="Muyzer G."/>
        </authorList>
    </citation>
    <scope>NUCLEOTIDE SEQUENCE [LARGE SCALE GENOMIC DNA]</scope>
    <source>
        <strain evidence="3 4">AHT 1</strain>
    </source>
</reference>
<dbReference type="PANTHER" id="PTHR11941">
    <property type="entry name" value="ENOYL-COA HYDRATASE-RELATED"/>
    <property type="match status" value="1"/>
</dbReference>
<keyword evidence="4" id="KW-1185">Reference proteome</keyword>
<comment type="caution">
    <text evidence="3">The sequence shown here is derived from an EMBL/GenBank/DDBJ whole genome shotgun (WGS) entry which is preliminary data.</text>
</comment>
<dbReference type="GO" id="GO:0006635">
    <property type="term" value="P:fatty acid beta-oxidation"/>
    <property type="evidence" value="ECO:0007669"/>
    <property type="project" value="TreeGrafter"/>
</dbReference>
<dbReference type="Pfam" id="PF00378">
    <property type="entry name" value="ECH_1"/>
    <property type="match status" value="1"/>
</dbReference>